<evidence type="ECO:0000313" key="2">
    <source>
        <dbReference type="EMBL" id="VDI72415.1"/>
    </source>
</evidence>
<feature type="region of interest" description="Disordered" evidence="1">
    <location>
        <begin position="88"/>
        <end position="112"/>
    </location>
</feature>
<dbReference type="Proteomes" id="UP000596742">
    <property type="component" value="Unassembled WGS sequence"/>
</dbReference>
<sequence length="314" mass="36861">MRKDDDNSCNKRKDKRCICAFARGRMTHAETRKKEEWVKRNELKAEIRNGNMELKDLMNSFNAEEMKAEVTNGNMELRAMLTDLINTNTKRENSGQKDSTQTADTTSNEDEDSQYMHYQGKTEHEHSEDDDAEEDSRDRCDIHDEEDNIQEMAQTQIIGPDEQNESYEEDYTDDNDESKISLETCRLHYLTCKEQLYEIINCQDISCERENHARHHDFITNPLNIYQRERVTVGFGMNVIKQRAMEYVHDNLFNDLLCNTGRDPKCRMDLNRDIFIKLTVPNRWKGDLEDENLLVSLKCTAALSDLSEETFVRE</sequence>
<evidence type="ECO:0000313" key="3">
    <source>
        <dbReference type="Proteomes" id="UP000596742"/>
    </source>
</evidence>
<evidence type="ECO:0000256" key="1">
    <source>
        <dbReference type="SAM" id="MobiDB-lite"/>
    </source>
</evidence>
<dbReference type="AlphaFoldDB" id="A0A8B6H1J6"/>
<feature type="compositionally biased region" description="Polar residues" evidence="1">
    <location>
        <begin position="96"/>
        <end position="106"/>
    </location>
</feature>
<protein>
    <submittedName>
        <fullName evidence="2">Uncharacterized protein</fullName>
    </submittedName>
</protein>
<keyword evidence="3" id="KW-1185">Reference proteome</keyword>
<gene>
    <name evidence="2" type="ORF">MGAL_10B090248</name>
</gene>
<organism evidence="2 3">
    <name type="scientific">Mytilus galloprovincialis</name>
    <name type="common">Mediterranean mussel</name>
    <dbReference type="NCBI Taxonomy" id="29158"/>
    <lineage>
        <taxon>Eukaryota</taxon>
        <taxon>Metazoa</taxon>
        <taxon>Spiralia</taxon>
        <taxon>Lophotrochozoa</taxon>
        <taxon>Mollusca</taxon>
        <taxon>Bivalvia</taxon>
        <taxon>Autobranchia</taxon>
        <taxon>Pteriomorphia</taxon>
        <taxon>Mytilida</taxon>
        <taxon>Mytiloidea</taxon>
        <taxon>Mytilidae</taxon>
        <taxon>Mytilinae</taxon>
        <taxon>Mytilus</taxon>
    </lineage>
</organism>
<dbReference type="EMBL" id="UYJE01009321">
    <property type="protein sequence ID" value="VDI72415.1"/>
    <property type="molecule type" value="Genomic_DNA"/>
</dbReference>
<comment type="caution">
    <text evidence="2">The sequence shown here is derived from an EMBL/GenBank/DDBJ whole genome shotgun (WGS) entry which is preliminary data.</text>
</comment>
<dbReference type="OrthoDB" id="6205146at2759"/>
<name>A0A8B6H1J6_MYTGA</name>
<feature type="region of interest" description="Disordered" evidence="1">
    <location>
        <begin position="153"/>
        <end position="175"/>
    </location>
</feature>
<proteinExistence type="predicted"/>
<accession>A0A8B6H1J6</accession>
<reference evidence="2" key="1">
    <citation type="submission" date="2018-11" db="EMBL/GenBank/DDBJ databases">
        <authorList>
            <person name="Alioto T."/>
            <person name="Alioto T."/>
        </authorList>
    </citation>
    <scope>NUCLEOTIDE SEQUENCE</scope>
</reference>
<feature type="compositionally biased region" description="Acidic residues" evidence="1">
    <location>
        <begin position="162"/>
        <end position="175"/>
    </location>
</feature>